<dbReference type="EMBL" id="BARS01026282">
    <property type="protein sequence ID" value="GAF99956.1"/>
    <property type="molecule type" value="Genomic_DNA"/>
</dbReference>
<comment type="caution">
    <text evidence="1">The sequence shown here is derived from an EMBL/GenBank/DDBJ whole genome shotgun (WGS) entry which is preliminary data.</text>
</comment>
<name>X0UL21_9ZZZZ</name>
<protein>
    <submittedName>
        <fullName evidence="1">Uncharacterized protein</fullName>
    </submittedName>
</protein>
<evidence type="ECO:0000313" key="1">
    <source>
        <dbReference type="EMBL" id="GAF99956.1"/>
    </source>
</evidence>
<proteinExistence type="predicted"/>
<feature type="non-terminal residue" evidence="1">
    <location>
        <position position="1"/>
    </location>
</feature>
<dbReference type="AlphaFoldDB" id="X0UL21"/>
<sequence>PFSDYYQNHLPKTTKPPPLYMRNGVFDFKLIAPSLKGHFEENALLDDMSIG</sequence>
<accession>X0UL21</accession>
<reference evidence="1" key="1">
    <citation type="journal article" date="2014" name="Front. Microbiol.">
        <title>High frequency of phylogenetically diverse reductive dehalogenase-homologous genes in deep subseafloor sedimentary metagenomes.</title>
        <authorList>
            <person name="Kawai M."/>
            <person name="Futagami T."/>
            <person name="Toyoda A."/>
            <person name="Takaki Y."/>
            <person name="Nishi S."/>
            <person name="Hori S."/>
            <person name="Arai W."/>
            <person name="Tsubouchi T."/>
            <person name="Morono Y."/>
            <person name="Uchiyama I."/>
            <person name="Ito T."/>
            <person name="Fujiyama A."/>
            <person name="Inagaki F."/>
            <person name="Takami H."/>
        </authorList>
    </citation>
    <scope>NUCLEOTIDE SEQUENCE</scope>
    <source>
        <strain evidence="1">Expedition CK06-06</strain>
    </source>
</reference>
<organism evidence="1">
    <name type="scientific">marine sediment metagenome</name>
    <dbReference type="NCBI Taxonomy" id="412755"/>
    <lineage>
        <taxon>unclassified sequences</taxon>
        <taxon>metagenomes</taxon>
        <taxon>ecological metagenomes</taxon>
    </lineage>
</organism>
<gene>
    <name evidence="1" type="ORF">S01H1_41436</name>
</gene>